<comment type="caution">
    <text evidence="1">The sequence shown here is derived from an EMBL/GenBank/DDBJ whole genome shotgun (WGS) entry which is preliminary data.</text>
</comment>
<dbReference type="EMBL" id="APMP01000002">
    <property type="protein sequence ID" value="ENZ83497.1"/>
    <property type="molecule type" value="Genomic_DNA"/>
</dbReference>
<gene>
    <name evidence="1" type="ORF">OR37_00800</name>
</gene>
<evidence type="ECO:0000313" key="1">
    <source>
        <dbReference type="EMBL" id="ENZ83497.1"/>
    </source>
</evidence>
<sequence length="62" mass="6555">MSGRKIIEGRWVQVDLPGQKPKVEIVPYHQLPDIADGGCAVVTVYYDVATAKVAGVACNGLG</sequence>
<accession>R0ER50</accession>
<protein>
    <submittedName>
        <fullName evidence="1">Uncharacterized protein</fullName>
    </submittedName>
</protein>
<dbReference type="Proteomes" id="UP000013063">
    <property type="component" value="Unassembled WGS sequence"/>
</dbReference>
<keyword evidence="2" id="KW-1185">Reference proteome</keyword>
<name>R0ER50_CAUVI</name>
<organism evidence="1 2">
    <name type="scientific">Caulobacter vibrioides OR37</name>
    <dbReference type="NCBI Taxonomy" id="1292034"/>
    <lineage>
        <taxon>Bacteria</taxon>
        <taxon>Pseudomonadati</taxon>
        <taxon>Pseudomonadota</taxon>
        <taxon>Alphaproteobacteria</taxon>
        <taxon>Caulobacterales</taxon>
        <taxon>Caulobacteraceae</taxon>
        <taxon>Caulobacter</taxon>
    </lineage>
</organism>
<dbReference type="AlphaFoldDB" id="R0ER50"/>
<reference evidence="1 2" key="1">
    <citation type="journal article" date="2013" name="Genome Announc.">
        <title>Draft Genome Sequence for Caulobacter sp. Strain OR37, a Bacterium Tolerant to Heavy Metals.</title>
        <authorList>
            <person name="Utturkar S.M."/>
            <person name="Bollmann A."/>
            <person name="Brzoska R.M."/>
            <person name="Klingeman D.M."/>
            <person name="Epstein S.E."/>
            <person name="Palumbo A.V."/>
            <person name="Brown S.D."/>
        </authorList>
    </citation>
    <scope>NUCLEOTIDE SEQUENCE [LARGE SCALE GENOMIC DNA]</scope>
    <source>
        <strain evidence="1 2">OR37</strain>
    </source>
</reference>
<evidence type="ECO:0000313" key="2">
    <source>
        <dbReference type="Proteomes" id="UP000013063"/>
    </source>
</evidence>
<dbReference type="PATRIC" id="fig|1292034.3.peg.795"/>
<proteinExistence type="predicted"/>